<comment type="caution">
    <text evidence="1">The sequence shown here is derived from an EMBL/GenBank/DDBJ whole genome shotgun (WGS) entry which is preliminary data.</text>
</comment>
<organism evidence="1 2">
    <name type="scientific">Ferruginibacter yonginensis</name>
    <dbReference type="NCBI Taxonomy" id="1310416"/>
    <lineage>
        <taxon>Bacteria</taxon>
        <taxon>Pseudomonadati</taxon>
        <taxon>Bacteroidota</taxon>
        <taxon>Chitinophagia</taxon>
        <taxon>Chitinophagales</taxon>
        <taxon>Chitinophagaceae</taxon>
        <taxon>Ferruginibacter</taxon>
    </lineage>
</organism>
<evidence type="ECO:0000313" key="2">
    <source>
        <dbReference type="Proteomes" id="UP001595907"/>
    </source>
</evidence>
<dbReference type="Proteomes" id="UP001595907">
    <property type="component" value="Unassembled WGS sequence"/>
</dbReference>
<dbReference type="Gene3D" id="3.30.420.250">
    <property type="match status" value="1"/>
</dbReference>
<evidence type="ECO:0000313" key="1">
    <source>
        <dbReference type="EMBL" id="MFC4261572.1"/>
    </source>
</evidence>
<dbReference type="Gene3D" id="3.30.420.260">
    <property type="match status" value="1"/>
</dbReference>
<proteinExistence type="predicted"/>
<dbReference type="EMBL" id="JBHSCZ010000001">
    <property type="protein sequence ID" value="MFC4261572.1"/>
    <property type="molecule type" value="Genomic_DNA"/>
</dbReference>
<name>A0ABV8QPN3_9BACT</name>
<sequence length="276" mass="31302">MKIAFKIPPTITDFSQKKLLIEVGDNDICFLIYDSNPFTVLGLYVFDFDKNIIATDYAAHLNNIIDNENILSAQYSAINVVYNFKNATLIPTTYFSNDTKEAIAALLFTNVHLQKIKVTTVAHLNEVKLLYAVPTVIENTLLQHFSTAIFTHANALQIKQPPTPHFLQCIVYHSTIKLILYKNEHLQIIQLFDYKNPTDVSYHLLNVCEQFDILPVHVHLQLGGFIEVDSYLYENIYKYFLTVQLATLPADVTVAADVATIPAQYFTHLITAAQCV</sequence>
<dbReference type="CDD" id="cd24013">
    <property type="entry name" value="ASKHA_ATPase_BT3980-like"/>
    <property type="match status" value="1"/>
</dbReference>
<reference evidence="2" key="1">
    <citation type="journal article" date="2019" name="Int. J. Syst. Evol. Microbiol.">
        <title>The Global Catalogue of Microorganisms (GCM) 10K type strain sequencing project: providing services to taxonomists for standard genome sequencing and annotation.</title>
        <authorList>
            <consortium name="The Broad Institute Genomics Platform"/>
            <consortium name="The Broad Institute Genome Sequencing Center for Infectious Disease"/>
            <person name="Wu L."/>
            <person name="Ma J."/>
        </authorList>
    </citation>
    <scope>NUCLEOTIDE SEQUENCE [LARGE SCALE GENOMIC DNA]</scope>
    <source>
        <strain evidence="2">CECT 8289</strain>
    </source>
</reference>
<keyword evidence="2" id="KW-1185">Reference proteome</keyword>
<dbReference type="RefSeq" id="WP_379706164.1">
    <property type="nucleotide sequence ID" value="NZ_JBHSCZ010000001.1"/>
</dbReference>
<dbReference type="InterPro" id="IPR024213">
    <property type="entry name" value="DUF3822"/>
</dbReference>
<dbReference type="Pfam" id="PF12864">
    <property type="entry name" value="DUF3822"/>
    <property type="match status" value="1"/>
</dbReference>
<gene>
    <name evidence="1" type="ORF">ACFOWM_01660</name>
</gene>
<protein>
    <submittedName>
        <fullName evidence="1">DUF3822 family protein</fullName>
    </submittedName>
</protein>
<accession>A0ABV8QPN3</accession>